<sequence length="367" mass="39621">MLTNSHTSLPGSGSDLWHQSTSKVLAVETAQDESLSMLELCGPFTDHVTCSVGGFSSTCTYDYVSSIHVDLPAPVTNTSNVASAGMSGDLVLMIVAPVLAVGIPLIILAVWVLSHVLGDRRRRTWNSNQSNHVEDADVEENILTEQTHNTGGEASDDMAEGDDDNEFDDGIPNRGGHGALNGVAGDQGRSAVRIQEGDRIHFAASPWLGSHANCNSIPGRGHGGRVAESQSPDSVAKSPFSTLDSRSTVDIDPGGLPTLEGGYHRSGNTPSLDNTLVKTRVGFDMDRRDQGEIQRASDDEEEDEDEDEELQQPLVEGKSTGINLLLTFLFLKTKQILFFNWQVVDGPRVCCNSGKIRYYYSAVFEGR</sequence>
<reference evidence="3 4" key="1">
    <citation type="journal article" date="2021" name="Elife">
        <title>Chloroplast acquisition without the gene transfer in kleptoplastic sea slugs, Plakobranchus ocellatus.</title>
        <authorList>
            <person name="Maeda T."/>
            <person name="Takahashi S."/>
            <person name="Yoshida T."/>
            <person name="Shimamura S."/>
            <person name="Takaki Y."/>
            <person name="Nagai Y."/>
            <person name="Toyoda A."/>
            <person name="Suzuki Y."/>
            <person name="Arimoto A."/>
            <person name="Ishii H."/>
            <person name="Satoh N."/>
            <person name="Nishiyama T."/>
            <person name="Hasebe M."/>
            <person name="Maruyama T."/>
            <person name="Minagawa J."/>
            <person name="Obokata J."/>
            <person name="Shigenobu S."/>
        </authorList>
    </citation>
    <scope>NUCLEOTIDE SEQUENCE [LARGE SCALE GENOMIC DNA]</scope>
</reference>
<dbReference type="EMBL" id="BMAT01009553">
    <property type="protein sequence ID" value="GFS08546.1"/>
    <property type="molecule type" value="Genomic_DNA"/>
</dbReference>
<dbReference type="Proteomes" id="UP000762676">
    <property type="component" value="Unassembled WGS sequence"/>
</dbReference>
<comment type="caution">
    <text evidence="3">The sequence shown here is derived from an EMBL/GenBank/DDBJ whole genome shotgun (WGS) entry which is preliminary data.</text>
</comment>
<keyword evidence="2" id="KW-1133">Transmembrane helix</keyword>
<gene>
    <name evidence="3" type="ORF">ElyMa_004759100</name>
</gene>
<feature type="transmembrane region" description="Helical" evidence="2">
    <location>
        <begin position="90"/>
        <end position="113"/>
    </location>
</feature>
<feature type="region of interest" description="Disordered" evidence="1">
    <location>
        <begin position="214"/>
        <end position="271"/>
    </location>
</feature>
<evidence type="ECO:0000256" key="2">
    <source>
        <dbReference type="SAM" id="Phobius"/>
    </source>
</evidence>
<dbReference type="AlphaFoldDB" id="A0AAV4IIK6"/>
<evidence type="ECO:0000256" key="1">
    <source>
        <dbReference type="SAM" id="MobiDB-lite"/>
    </source>
</evidence>
<feature type="compositionally biased region" description="Basic and acidic residues" evidence="1">
    <location>
        <begin position="283"/>
        <end position="297"/>
    </location>
</feature>
<feature type="region of interest" description="Disordered" evidence="1">
    <location>
        <begin position="145"/>
        <end position="182"/>
    </location>
</feature>
<organism evidence="3 4">
    <name type="scientific">Elysia marginata</name>
    <dbReference type="NCBI Taxonomy" id="1093978"/>
    <lineage>
        <taxon>Eukaryota</taxon>
        <taxon>Metazoa</taxon>
        <taxon>Spiralia</taxon>
        <taxon>Lophotrochozoa</taxon>
        <taxon>Mollusca</taxon>
        <taxon>Gastropoda</taxon>
        <taxon>Heterobranchia</taxon>
        <taxon>Euthyneura</taxon>
        <taxon>Panpulmonata</taxon>
        <taxon>Sacoglossa</taxon>
        <taxon>Placobranchoidea</taxon>
        <taxon>Plakobranchidae</taxon>
        <taxon>Elysia</taxon>
    </lineage>
</organism>
<name>A0AAV4IIK6_9GAST</name>
<feature type="compositionally biased region" description="Acidic residues" evidence="1">
    <location>
        <begin position="154"/>
        <end position="169"/>
    </location>
</feature>
<feature type="compositionally biased region" description="Acidic residues" evidence="1">
    <location>
        <begin position="298"/>
        <end position="310"/>
    </location>
</feature>
<feature type="region of interest" description="Disordered" evidence="1">
    <location>
        <begin position="283"/>
        <end position="312"/>
    </location>
</feature>
<evidence type="ECO:0000313" key="3">
    <source>
        <dbReference type="EMBL" id="GFS08546.1"/>
    </source>
</evidence>
<proteinExistence type="predicted"/>
<accession>A0AAV4IIK6</accession>
<feature type="compositionally biased region" description="Polar residues" evidence="1">
    <location>
        <begin position="228"/>
        <end position="248"/>
    </location>
</feature>
<keyword evidence="2" id="KW-0812">Transmembrane</keyword>
<evidence type="ECO:0000313" key="4">
    <source>
        <dbReference type="Proteomes" id="UP000762676"/>
    </source>
</evidence>
<keyword evidence="2" id="KW-0472">Membrane</keyword>
<protein>
    <submittedName>
        <fullName evidence="3">Uncharacterized protein</fullName>
    </submittedName>
</protein>
<keyword evidence="4" id="KW-1185">Reference proteome</keyword>